<comment type="similarity">
    <text evidence="1">Belongs to the short-chain dehydrogenases/reductases (SDR) family.</text>
</comment>
<dbReference type="GeneID" id="68349452"/>
<dbReference type="Gene3D" id="3.40.50.720">
    <property type="entry name" value="NAD(P)-binding Rossmann-like Domain"/>
    <property type="match status" value="1"/>
</dbReference>
<dbReference type="CDD" id="cd05233">
    <property type="entry name" value="SDR_c"/>
    <property type="match status" value="1"/>
</dbReference>
<evidence type="ECO:0000313" key="4">
    <source>
        <dbReference type="EMBL" id="KAH0967681.1"/>
    </source>
</evidence>
<evidence type="ECO:0000313" key="5">
    <source>
        <dbReference type="Proteomes" id="UP000824596"/>
    </source>
</evidence>
<dbReference type="PANTHER" id="PTHR43008:SF7">
    <property type="entry name" value="SHORT CHAIN DEHYDROGENASE_REDUCTASE (AFU_ORTHOLOGUE AFUA_2G00830)"/>
    <property type="match status" value="1"/>
</dbReference>
<sequence length="125" mass="12967">MTAGDVFASGSAALITGGASGIGLAIAKLCKSKGMRVFLVDRDADTLQRAEREIAGQDSTGKDVVTSVSDVSQPDSWKTLKQAVTKAFGGIELLVLNAGTAAKGSWGNDDYFRTACLLSAEVRNP</sequence>
<keyword evidence="3" id="KW-0472">Membrane</keyword>
<dbReference type="EMBL" id="JAIZPD010000001">
    <property type="protein sequence ID" value="KAH0967681.1"/>
    <property type="molecule type" value="Genomic_DNA"/>
</dbReference>
<gene>
    <name evidence="4" type="ORF">HRG_00323</name>
</gene>
<dbReference type="InterPro" id="IPR036291">
    <property type="entry name" value="NAD(P)-bd_dom_sf"/>
</dbReference>
<keyword evidence="3" id="KW-1133">Transmembrane helix</keyword>
<evidence type="ECO:0000256" key="3">
    <source>
        <dbReference type="SAM" id="Phobius"/>
    </source>
</evidence>
<keyword evidence="5" id="KW-1185">Reference proteome</keyword>
<keyword evidence="3" id="KW-0812">Transmembrane</keyword>
<proteinExistence type="inferred from homology"/>
<reference evidence="4" key="1">
    <citation type="submission" date="2021-09" db="EMBL/GenBank/DDBJ databases">
        <title>A high-quality genome of the endoparasitic fungus Hirsutella rhossiliensis with a comparison of Hirsutella genomes reveals transposable elements contributing to genome size variation.</title>
        <authorList>
            <person name="Lin R."/>
            <person name="Jiao Y."/>
            <person name="Sun X."/>
            <person name="Ling J."/>
            <person name="Xie B."/>
            <person name="Cheng X."/>
        </authorList>
    </citation>
    <scope>NUCLEOTIDE SEQUENCE</scope>
    <source>
        <strain evidence="4">HR02</strain>
    </source>
</reference>
<dbReference type="SUPFAM" id="SSF51735">
    <property type="entry name" value="NAD(P)-binding Rossmann-fold domains"/>
    <property type="match status" value="1"/>
</dbReference>
<protein>
    <submittedName>
        <fullName evidence="4">Short chain dehydrogenase domain-containing protein</fullName>
    </submittedName>
</protein>
<organism evidence="4 5">
    <name type="scientific">Hirsutella rhossiliensis</name>
    <dbReference type="NCBI Taxonomy" id="111463"/>
    <lineage>
        <taxon>Eukaryota</taxon>
        <taxon>Fungi</taxon>
        <taxon>Dikarya</taxon>
        <taxon>Ascomycota</taxon>
        <taxon>Pezizomycotina</taxon>
        <taxon>Sordariomycetes</taxon>
        <taxon>Hypocreomycetidae</taxon>
        <taxon>Hypocreales</taxon>
        <taxon>Ophiocordycipitaceae</taxon>
        <taxon>Hirsutella</taxon>
    </lineage>
</organism>
<comment type="caution">
    <text evidence="4">The sequence shown here is derived from an EMBL/GenBank/DDBJ whole genome shotgun (WGS) entry which is preliminary data.</text>
</comment>
<dbReference type="PRINTS" id="PR00081">
    <property type="entry name" value="GDHRDH"/>
</dbReference>
<dbReference type="Pfam" id="PF00106">
    <property type="entry name" value="adh_short"/>
    <property type="match status" value="1"/>
</dbReference>
<accession>A0A9P8SM70</accession>
<keyword evidence="2" id="KW-0560">Oxidoreductase</keyword>
<dbReference type="InterPro" id="IPR002347">
    <property type="entry name" value="SDR_fam"/>
</dbReference>
<evidence type="ECO:0000256" key="1">
    <source>
        <dbReference type="ARBA" id="ARBA00006484"/>
    </source>
</evidence>
<evidence type="ECO:0000256" key="2">
    <source>
        <dbReference type="ARBA" id="ARBA00023002"/>
    </source>
</evidence>
<dbReference type="GO" id="GO:0016616">
    <property type="term" value="F:oxidoreductase activity, acting on the CH-OH group of donors, NAD or NADP as acceptor"/>
    <property type="evidence" value="ECO:0007669"/>
    <property type="project" value="UniProtKB-ARBA"/>
</dbReference>
<dbReference type="Proteomes" id="UP000824596">
    <property type="component" value="Unassembled WGS sequence"/>
</dbReference>
<dbReference type="PANTHER" id="PTHR43008">
    <property type="entry name" value="BENZIL REDUCTASE"/>
    <property type="match status" value="1"/>
</dbReference>
<feature type="transmembrane region" description="Helical" evidence="3">
    <location>
        <begin position="6"/>
        <end position="27"/>
    </location>
</feature>
<dbReference type="OrthoDB" id="37659at2759"/>
<dbReference type="GO" id="GO:0050664">
    <property type="term" value="F:oxidoreductase activity, acting on NAD(P)H, oxygen as acceptor"/>
    <property type="evidence" value="ECO:0007669"/>
    <property type="project" value="TreeGrafter"/>
</dbReference>
<dbReference type="RefSeq" id="XP_044725194.1">
    <property type="nucleotide sequence ID" value="XM_044858794.1"/>
</dbReference>
<name>A0A9P8SM70_9HYPO</name>
<dbReference type="AlphaFoldDB" id="A0A9P8SM70"/>